<feature type="domain" description="Reverse transcriptase" evidence="1">
    <location>
        <begin position="272"/>
        <end position="515"/>
    </location>
</feature>
<dbReference type="SUPFAM" id="SSF56672">
    <property type="entry name" value="DNA/RNA polymerases"/>
    <property type="match status" value="1"/>
</dbReference>
<dbReference type="InterPro" id="IPR043502">
    <property type="entry name" value="DNA/RNA_pol_sf"/>
</dbReference>
<dbReference type="PANTHER" id="PTHR33116:SF80">
    <property type="entry name" value="REVERSE TRANSCRIPTASE ZINC-BINDING DOMAIN-CONTAINING PROTEIN"/>
    <property type="match status" value="1"/>
</dbReference>
<evidence type="ECO:0000313" key="2">
    <source>
        <dbReference type="EMBL" id="GFS35677.1"/>
    </source>
</evidence>
<evidence type="ECO:0000259" key="1">
    <source>
        <dbReference type="PROSITE" id="PS50878"/>
    </source>
</evidence>
<dbReference type="Pfam" id="PF00078">
    <property type="entry name" value="RVT_1"/>
    <property type="match status" value="1"/>
</dbReference>
<dbReference type="PROSITE" id="PS50878">
    <property type="entry name" value="RT_POL"/>
    <property type="match status" value="1"/>
</dbReference>
<dbReference type="Proteomes" id="UP000585474">
    <property type="component" value="Unassembled WGS sequence"/>
</dbReference>
<name>A0A7J0DI01_9ERIC</name>
<accession>A0A7J0DI01</accession>
<sequence>MENFGLPTKWSDHSPCVASMIDNRDQGFRPFKFFNMWTHHVDFFDLVRDQWRVRLNGTAMYRLCKKLKLLKDPLKKLNNLNFFHILVRAESAEQELLLHQKLLHDNPGDEELQRRVSDFRQKANRLAEAELSFCSQLAKVKYLNNSDRGTKFFHDLIKSNRARNQIVSLTDSNGAVTTSTLQVSSMFVDYYTNLLDTQKVCQKMDMGSITGGNMVSNDQAVNLTRMVTEEEIKTALFSIGDDKALGPNGYSSCFFKKSWDIIRADVCEAIKEFFRAGSILKQMNHTIIALVPKSRNASRMEEFRPISCCNVIYKIISKILASSLSPILENLVDHAQSAFVDLRKAYDTINWEFMEDVLMGLKFPSQFVNWVMQCMSTTSYSMSINGSLHGFFKGKQVLRQGDPLSPFLFSICLEVLSRSMAKLSRNPDFKHHLKCAELAISHLAFADDLILFSRGDTLSVGLVVEGLKNFGCCSGLSINASKAQVFMVGVCSEEMEKITGFNIGQYPFRYLGILVAASRLTIDQFSPLISKISEYINAWVGSTLSYAGRSELIKLVLQGVECFWLSILPIPTGVIGKIISLCRNFLWVGKVTAAKKPLVAWKDMCRPRQEGGLGFVDLKGWNMALMSKALWNLQSKKDSLWRKDQSRQLWTECTAGLTGDWLVVVSLLKLLGTVEGLHAAATLVAEVVVLVAALEVVVLFGSSSFGSALVFYCAFVQVSLNPYDCRLIIAPKVLFLD</sequence>
<dbReference type="AlphaFoldDB" id="A0A7J0DI01"/>
<proteinExistence type="predicted"/>
<dbReference type="PANTHER" id="PTHR33116">
    <property type="entry name" value="REVERSE TRANSCRIPTASE ZINC-BINDING DOMAIN-CONTAINING PROTEIN-RELATED-RELATED"/>
    <property type="match status" value="1"/>
</dbReference>
<dbReference type="OrthoDB" id="1938625at2759"/>
<evidence type="ECO:0000313" key="3">
    <source>
        <dbReference type="Proteomes" id="UP000585474"/>
    </source>
</evidence>
<gene>
    <name evidence="2" type="ORF">Acr_00g0041410</name>
</gene>
<dbReference type="InterPro" id="IPR000477">
    <property type="entry name" value="RT_dom"/>
</dbReference>
<dbReference type="CDD" id="cd01650">
    <property type="entry name" value="RT_nLTR_like"/>
    <property type="match status" value="1"/>
</dbReference>
<keyword evidence="3" id="KW-1185">Reference proteome</keyword>
<comment type="caution">
    <text evidence="2">The sequence shown here is derived from an EMBL/GenBank/DDBJ whole genome shotgun (WGS) entry which is preliminary data.</text>
</comment>
<dbReference type="EMBL" id="BJWL01000237">
    <property type="protein sequence ID" value="GFS35677.1"/>
    <property type="molecule type" value="Genomic_DNA"/>
</dbReference>
<protein>
    <recommendedName>
        <fullName evidence="1">Reverse transcriptase domain-containing protein</fullName>
    </recommendedName>
</protein>
<organism evidence="2 3">
    <name type="scientific">Actinidia rufa</name>
    <dbReference type="NCBI Taxonomy" id="165716"/>
    <lineage>
        <taxon>Eukaryota</taxon>
        <taxon>Viridiplantae</taxon>
        <taxon>Streptophyta</taxon>
        <taxon>Embryophyta</taxon>
        <taxon>Tracheophyta</taxon>
        <taxon>Spermatophyta</taxon>
        <taxon>Magnoliopsida</taxon>
        <taxon>eudicotyledons</taxon>
        <taxon>Gunneridae</taxon>
        <taxon>Pentapetalae</taxon>
        <taxon>asterids</taxon>
        <taxon>Ericales</taxon>
        <taxon>Actinidiaceae</taxon>
        <taxon>Actinidia</taxon>
    </lineage>
</organism>
<reference evidence="3" key="1">
    <citation type="submission" date="2019-07" db="EMBL/GenBank/DDBJ databases">
        <title>De Novo Assembly of kiwifruit Actinidia rufa.</title>
        <authorList>
            <person name="Sugita-Konishi S."/>
            <person name="Sato K."/>
            <person name="Mori E."/>
            <person name="Abe Y."/>
            <person name="Kisaki G."/>
            <person name="Hamano K."/>
            <person name="Suezawa K."/>
            <person name="Otani M."/>
            <person name="Fukuda T."/>
            <person name="Manabe T."/>
            <person name="Gomi K."/>
            <person name="Tabuchi M."/>
            <person name="Akimitsu K."/>
            <person name="Kataoka I."/>
        </authorList>
    </citation>
    <scope>NUCLEOTIDE SEQUENCE [LARGE SCALE GENOMIC DNA]</scope>
    <source>
        <strain evidence="3">cv. Fuchu</strain>
    </source>
</reference>